<dbReference type="Gene3D" id="2.30.180.10">
    <property type="entry name" value="FAS1 domain"/>
    <property type="match status" value="7"/>
</dbReference>
<dbReference type="SMART" id="SM00445">
    <property type="entry name" value="LINK"/>
    <property type="match status" value="1"/>
</dbReference>
<sequence>MKLHHLLLVPLLLITEGQTSAAGSQNFCSNSTVLRTRTSCHSCSISVLFPCPAGFKATPQSAAHDCKYYIKTPSMQLALSGCSFECYKEQEVQSCCPGYWGPDCMECPDRADKPCSGKGVCSEGLGGNGTCSCQVGFAGTACEDCAPGRYGPTCSSVCLCVHGLCDSGLTGNGRCTCFSGYKGPTCEQESPACAALSCQQNSRCMEEALTGQLVCQCLPGYQKSGDQCLSINPCLQRVCHVQATCVHTGPNQHQCTCNQGYSGDGRVCMAVDPCQTNQGGCDARSARCVYNGPGKSHCECLPGFDLLSNGSCVLKESCKPDSCHKNANCSTVKPGRVQCTCLQGYLGNGKVCYGNIMQRLIDLNTEPGGQWSGQLSNAIALFDSLSWPLQNLGPFTIFVPTNKGFRGTPVRTLTADVSKAKYCCKMHLVAGVMPFDTLKTTDVFYTLTGKSAEVDTSDGFSQTKIRIHGSRRKGLIVQSDMVASNGMIHVISRLMDSVSATVESNPEENLMKIISNYGKFDKFKSLLEKTKLDSIMDLPGPITVFAPSSSAFDGMLEGYLQYLSSDEGHNKLVELLRNHIVPSTSLEVYNAVSSPRISTMANQVLTINVTQNGQILVNGAAVMEAAVEAKNGRLYVMDGVLIPPSIEPVLPHRCDVTETKIVQGDCVSCSKPTLDQCLSGVYTGTSIFGCVRSLTVQTGPGLLRIPVKGCMPNCNQTTTTAACCKGFYGPDCRPCPGGYQTSCSGHGQCLDGIEGNGTCICEANFRGSRCQYCSSPNKYGPNCDRTCPCIHGQCENHPDSDGRCKPDSCLPRFTGRFCERSTAFCGIVSQFCHAHAECLFDQGFFSCVCKPGFQGDGITCVEMDPCAPPLRGGCSVNAKCIKTGPGKHTCQCLTGWKPDGDECQPINNCDGPNRGGCHDNATCIYVGPGQSDCSCKSGYKGDGHDCEAVNQCVMENGGCHYLASCHLLNSQWKCVCEDEYVGDGRTCYGSVQQELMALPDASAFYTWTTKSGLSHLLLDQNFTLLVPSSAAVSRMSLDDKNFWTLKGNLPSLIRNHMIVGNFPLSVLTSTSSVTSLLSLLPVSTSGEVTAVGGASITTANVAATNGLIHIIDKVLVPDRKLSEGLLATLALRPEFSLFTSYLIDYNLTDEIEQTGEFTIFAPTDAAVTEFLQKMASTALDMNTTRYHIVASQRLLKTDLQSGGYKQTLLGFSFQLGIFPRDGKLFVNDAQINSSNILSGTGVIHGLLAVLQINRNRCDEITYEKVLGPCIECLFHQNKLCPDGSTPNPSVTAKKCILMRTFEGERRMQVGCKATCMKQNMVARCCGGFFGEHCEPCPGPKAQPCFGNGLCLDGTNGSGVCQCQEGFNGTACETCQNGKYGVHCDQKCECSNGRCNEGLKGDGSCDCDVGWRGVRCDQKIESRADELCGSVKCHSSANCVSAASGPFCFCAVGFMGNGTFCAAVDPCRSDNGGCSLYAVCKRTRPGRRDCVCNSGYSGDGLVCVEINPCLDGHGGCHDNADCVHVGPNKRSCVCTDGYSGDGQTCKIINLCEKRNGGCHQRARCNMTGPGTRNCTCMKNYVGDGLNCKGTVEKEMKAKGMTNFYYGLVMVEIYLRGRGPFTVFSPQTEAYDAGVSRKLKISNVKENFANLLRNHIVMCHTLLPEDLSRPRNLTALSGLVLTTGSKQDMISINEANLTMSDDVSTNGIIHEISRILFPPGVNAESFVLLPDTTDLNLTDVAEQHGYKTFFKLLEDTGVLDLINDPLNQPLTVFLPTDATMTSLPQEQKDFLFHQHNQAQLLEYLKFHIMQSQKVYAEGLVYLDSARTLQGSPLSFSCGGTEHIGEIFINDGKCRIVQRHLVFRAGIAFGIDCLLTPPSLGGRCDQQNTVDLQMNCGICSSFLSRCPSGMKQKEVQKCDLPSMFITKDSGCRTVCTVNIWQPKCCHGYYGRDCLVCPGGVHSPCSNRGECDDGHLGNGTCTCEMGFGGVACELCSEGFYGPTCKACSCSEHGSCDDGRRGTGVCFCEAGWSGDRCDVQIEVFQCSPSCSPKAVCKENNNCVCRPFYEGDGITCTVMDVCQVWNGGCAKEAKCSQKGEQVSCTCPKGHTGDGFTCQPVDPCVAGDNGGCHEHATCTMTAPGKKRCTCKDRYIGDGLTCELKQLPISRCLQDNGKCHLDATCMDLHFEDMTLGVFHLRSSRGQYKLNYTAAQQACSAEGGSMATYTQLSYAQQAGMNLCAAGWLDQARVAYPITYSNPNCGFGHVGIVDYGTRKNLSETWDTFCYRMKEVKCECKPGYVGDGFGCTGNLLQVLRSTPTFSNFLTQILNYSQVSDSGKQFVKRLSNLTVQSTLFVPDNSGLPDNQTLSHRDLEFHLSEGQALPVGQLKNGSRIRTRVGSLTVLGVADLLHPSALSSRYINDRFITSSDIQASNGIIHVLQGPLKAPTPRQEMHAAHKAGMGVGVVLLVVLVAAVVFVGYHFYRHKAKPFQFHYFKEEDTEEQAPAANCSRSICNPVYEASPEESNTSVAVAEDRHKVVNGGLYDLLQDS</sequence>
<keyword evidence="2 10" id="KW-0245">EGF-like domain</keyword>
<dbReference type="RefSeq" id="XP_023150373.1">
    <property type="nucleotide sequence ID" value="XM_023294605.3"/>
</dbReference>
<feature type="signal peptide" evidence="13">
    <location>
        <begin position="1"/>
        <end position="21"/>
    </location>
</feature>
<feature type="domain" description="EGF-like" evidence="14">
    <location>
        <begin position="905"/>
        <end position="947"/>
    </location>
</feature>
<organism evidence="17 18">
    <name type="scientific">Amphiprion ocellaris</name>
    <name type="common">Clown anemonefish</name>
    <dbReference type="NCBI Taxonomy" id="80972"/>
    <lineage>
        <taxon>Eukaryota</taxon>
        <taxon>Metazoa</taxon>
        <taxon>Chordata</taxon>
        <taxon>Craniata</taxon>
        <taxon>Vertebrata</taxon>
        <taxon>Euteleostomi</taxon>
        <taxon>Actinopterygii</taxon>
        <taxon>Neopterygii</taxon>
        <taxon>Teleostei</taxon>
        <taxon>Neoteleostei</taxon>
        <taxon>Acanthomorphata</taxon>
        <taxon>Ovalentaria</taxon>
        <taxon>Pomacentridae</taxon>
        <taxon>Amphiprion</taxon>
    </lineage>
</organism>
<feature type="domain" description="FAS1" evidence="15">
    <location>
        <begin position="1587"/>
        <end position="1714"/>
    </location>
</feature>
<dbReference type="InterPro" id="IPR056806">
    <property type="entry name" value="EGF_STAB1-2"/>
</dbReference>
<dbReference type="InterPro" id="IPR002049">
    <property type="entry name" value="LE_dom"/>
</dbReference>
<dbReference type="GO" id="GO:0007155">
    <property type="term" value="P:cell adhesion"/>
    <property type="evidence" value="ECO:0007669"/>
    <property type="project" value="InterPro"/>
</dbReference>
<keyword evidence="7" id="KW-0675">Receptor</keyword>
<dbReference type="GO" id="GO:0005044">
    <property type="term" value="F:scavenger receptor activity"/>
    <property type="evidence" value="ECO:0007669"/>
    <property type="project" value="Ensembl"/>
</dbReference>
<dbReference type="PANTHER" id="PTHR24038:SF0">
    <property type="entry name" value="STABILIN-2"/>
    <property type="match status" value="1"/>
</dbReference>
<dbReference type="InterPro" id="IPR000538">
    <property type="entry name" value="Link_dom"/>
</dbReference>
<feature type="disulfide bond" evidence="10">
    <location>
        <begin position="1406"/>
        <end position="1415"/>
    </location>
</feature>
<evidence type="ECO:0000256" key="9">
    <source>
        <dbReference type="ARBA" id="ARBA00023292"/>
    </source>
</evidence>
<evidence type="ECO:0000313" key="18">
    <source>
        <dbReference type="Proteomes" id="UP001501940"/>
    </source>
</evidence>
<dbReference type="GO" id="GO:0034383">
    <property type="term" value="P:low-density lipoprotein particle clearance"/>
    <property type="evidence" value="ECO:0007669"/>
    <property type="project" value="Ensembl"/>
</dbReference>
<feature type="chain" id="PRO_5043714008" description="Stabilin 2" evidence="13">
    <location>
        <begin position="22"/>
        <end position="2543"/>
    </location>
</feature>
<dbReference type="GeneTree" id="ENSGT00940000156566"/>
<feature type="domain" description="EGF-like" evidence="14">
    <location>
        <begin position="314"/>
        <end position="353"/>
    </location>
</feature>
<dbReference type="PROSITE" id="PS01186">
    <property type="entry name" value="EGF_2"/>
    <property type="match status" value="13"/>
</dbReference>
<dbReference type="FunFam" id="3.10.100.10:FF:000001">
    <property type="entry name" value="Hyaluronan proteoglycan link protein 1"/>
    <property type="match status" value="1"/>
</dbReference>
<evidence type="ECO:0000256" key="10">
    <source>
        <dbReference type="PROSITE-ProRule" id="PRU00076"/>
    </source>
</evidence>
<feature type="disulfide bond" evidence="11">
    <location>
        <begin position="2210"/>
        <end position="2279"/>
    </location>
</feature>
<gene>
    <name evidence="17" type="primary">STAB2</name>
</gene>
<evidence type="ECO:0000259" key="14">
    <source>
        <dbReference type="PROSITE" id="PS50026"/>
    </source>
</evidence>
<dbReference type="InterPro" id="IPR024731">
    <property type="entry name" value="NELL2-like_EGF"/>
</dbReference>
<dbReference type="InterPro" id="IPR036378">
    <property type="entry name" value="FAS1_dom_sf"/>
</dbReference>
<dbReference type="GO" id="GO:0016020">
    <property type="term" value="C:membrane"/>
    <property type="evidence" value="ECO:0007669"/>
    <property type="project" value="UniProtKB-SubCell"/>
</dbReference>
<dbReference type="Gene3D" id="3.10.100.10">
    <property type="entry name" value="Mannose-Binding Protein A, subunit A"/>
    <property type="match status" value="1"/>
</dbReference>
<evidence type="ECO:0000256" key="13">
    <source>
        <dbReference type="SAM" id="SignalP"/>
    </source>
</evidence>
<feature type="disulfide bond" evidence="10">
    <location>
        <begin position="133"/>
        <end position="142"/>
    </location>
</feature>
<evidence type="ECO:0000259" key="15">
    <source>
        <dbReference type="PROSITE" id="PS50213"/>
    </source>
</evidence>
<dbReference type="OMA" id="GRVQCTC"/>
<evidence type="ECO:0000256" key="2">
    <source>
        <dbReference type="ARBA" id="ARBA00022536"/>
    </source>
</evidence>
<dbReference type="PROSITE" id="PS01241">
    <property type="entry name" value="LINK_1"/>
    <property type="match status" value="1"/>
</dbReference>
<feature type="domain" description="EGF-like" evidence="14">
    <location>
        <begin position="1504"/>
        <end position="1545"/>
    </location>
</feature>
<keyword evidence="3 12" id="KW-0812">Transmembrane</keyword>
<feature type="domain" description="EGF-like" evidence="14">
    <location>
        <begin position="862"/>
        <end position="904"/>
    </location>
</feature>
<dbReference type="InterPro" id="IPR001881">
    <property type="entry name" value="EGF-like_Ca-bd_dom"/>
</dbReference>
<dbReference type="Pfam" id="PF00193">
    <property type="entry name" value="Xlink"/>
    <property type="match status" value="1"/>
</dbReference>
<feature type="domain" description="EGF-like" evidence="14">
    <location>
        <begin position="1379"/>
        <end position="1416"/>
    </location>
</feature>
<evidence type="ECO:0008006" key="19">
    <source>
        <dbReference type="Google" id="ProtNLM"/>
    </source>
</evidence>
<dbReference type="SMART" id="SM00179">
    <property type="entry name" value="EGF_CA"/>
    <property type="match status" value="5"/>
</dbReference>
<dbReference type="SMART" id="SM00181">
    <property type="entry name" value="EGF"/>
    <property type="match status" value="23"/>
</dbReference>
<feature type="domain" description="EGF-like" evidence="14">
    <location>
        <begin position="2113"/>
        <end position="2155"/>
    </location>
</feature>
<feature type="domain" description="EGF-like" evidence="14">
    <location>
        <begin position="821"/>
        <end position="861"/>
    </location>
</feature>
<dbReference type="GO" id="GO:0005509">
    <property type="term" value="F:calcium ion binding"/>
    <property type="evidence" value="ECO:0007669"/>
    <property type="project" value="InterPro"/>
</dbReference>
<feature type="domain" description="FAS1" evidence="15">
    <location>
        <begin position="1122"/>
        <end position="1250"/>
    </location>
</feature>
<comment type="subcellular location">
    <subcellularLocation>
        <location evidence="1">Membrane</location>
        <topology evidence="1">Single-pass type I membrane protein</topology>
    </subcellularLocation>
</comment>
<feature type="domain" description="EGF-like" evidence="14">
    <location>
        <begin position="189"/>
        <end position="229"/>
    </location>
</feature>
<evidence type="ECO:0000256" key="1">
    <source>
        <dbReference type="ARBA" id="ARBA00004479"/>
    </source>
</evidence>
<dbReference type="SUPFAM" id="SSF82153">
    <property type="entry name" value="FAS1 domain"/>
    <property type="match status" value="7"/>
</dbReference>
<feature type="disulfide bond" evidence="10">
    <location>
        <begin position="1362"/>
        <end position="1371"/>
    </location>
</feature>
<evidence type="ECO:0000256" key="6">
    <source>
        <dbReference type="ARBA" id="ARBA00023157"/>
    </source>
</evidence>
<dbReference type="InterPro" id="IPR000782">
    <property type="entry name" value="FAS1_domain"/>
</dbReference>
<feature type="disulfide bond" evidence="10">
    <location>
        <begin position="761"/>
        <end position="770"/>
    </location>
</feature>
<dbReference type="GO" id="GO:0060837">
    <property type="term" value="P:blood vessel endothelial cell differentiation"/>
    <property type="evidence" value="ECO:0007669"/>
    <property type="project" value="Ensembl"/>
</dbReference>
<evidence type="ECO:0000256" key="4">
    <source>
        <dbReference type="ARBA" id="ARBA00022989"/>
    </source>
</evidence>
<dbReference type="Gene3D" id="2.170.300.10">
    <property type="entry name" value="Tie2 ligand-binding domain superfamily"/>
    <property type="match status" value="2"/>
</dbReference>
<feature type="domain" description="EGF-like" evidence="14">
    <location>
        <begin position="103"/>
        <end position="143"/>
    </location>
</feature>
<proteinExistence type="predicted"/>
<feature type="disulfide bond" evidence="10">
    <location>
        <begin position="1387"/>
        <end position="1404"/>
    </location>
</feature>
<dbReference type="GO" id="GO:0042632">
    <property type="term" value="P:cholesterol homeostasis"/>
    <property type="evidence" value="ECO:0007669"/>
    <property type="project" value="Ensembl"/>
</dbReference>
<feature type="disulfide bond" evidence="10">
    <location>
        <begin position="177"/>
        <end position="186"/>
    </location>
</feature>
<reference evidence="17" key="2">
    <citation type="submission" date="2025-08" db="UniProtKB">
        <authorList>
            <consortium name="Ensembl"/>
        </authorList>
    </citation>
    <scope>IDENTIFICATION</scope>
</reference>
<reference evidence="17" key="3">
    <citation type="submission" date="2025-09" db="UniProtKB">
        <authorList>
            <consortium name="Ensembl"/>
        </authorList>
    </citation>
    <scope>IDENTIFICATION</scope>
</reference>
<feature type="domain" description="FAS1" evidence="15">
    <location>
        <begin position="2301"/>
        <end position="2437"/>
    </location>
</feature>
<dbReference type="InterPro" id="IPR016187">
    <property type="entry name" value="CTDL_fold"/>
</dbReference>
<evidence type="ECO:0000256" key="7">
    <source>
        <dbReference type="ARBA" id="ARBA00023170"/>
    </source>
</evidence>
<evidence type="ECO:0000256" key="3">
    <source>
        <dbReference type="ARBA" id="ARBA00022692"/>
    </source>
</evidence>
<dbReference type="FunFam" id="2.30.180.10:FF:000005">
    <property type="entry name" value="Stabilin 2"/>
    <property type="match status" value="1"/>
</dbReference>
<feature type="domain" description="EGF-like" evidence="14">
    <location>
        <begin position="1546"/>
        <end position="1587"/>
    </location>
</feature>
<dbReference type="Gene3D" id="2.10.25.10">
    <property type="entry name" value="Laminin"/>
    <property type="match status" value="12"/>
</dbReference>
<dbReference type="InterPro" id="IPR016186">
    <property type="entry name" value="C-type_lectin-like/link_sf"/>
</dbReference>
<dbReference type="SUPFAM" id="SSF56436">
    <property type="entry name" value="C-type lectin-like"/>
    <property type="match status" value="1"/>
</dbReference>
<feature type="domain" description="FAS1" evidence="15">
    <location>
        <begin position="362"/>
        <end position="495"/>
    </location>
</feature>
<dbReference type="Pfam" id="PF02469">
    <property type="entry name" value="Fasciclin"/>
    <property type="match status" value="6"/>
</dbReference>
<feature type="domain" description="EGF-like" evidence="14">
    <location>
        <begin position="1334"/>
        <end position="1372"/>
    </location>
</feature>
<dbReference type="PROSITE" id="PS50963">
    <property type="entry name" value="LINK_2"/>
    <property type="match status" value="1"/>
</dbReference>
<keyword evidence="8" id="KW-0325">Glycoprotein</keyword>
<feature type="domain" description="Link" evidence="16">
    <location>
        <begin position="2188"/>
        <end position="2281"/>
    </location>
</feature>
<dbReference type="GO" id="GO:0150024">
    <property type="term" value="P:oxidised low-density lipoprotein particle clearance"/>
    <property type="evidence" value="ECO:0007669"/>
    <property type="project" value="Ensembl"/>
</dbReference>
<dbReference type="PROSITE" id="PS50213">
    <property type="entry name" value="FAS1"/>
    <property type="match status" value="7"/>
</dbReference>
<feature type="disulfide bond" evidence="10">
    <location>
        <begin position="1979"/>
        <end position="1988"/>
    </location>
</feature>
<dbReference type="SMART" id="SM00554">
    <property type="entry name" value="FAS1"/>
    <property type="match status" value="7"/>
</dbReference>
<dbReference type="Proteomes" id="UP001501940">
    <property type="component" value="Chromosome 21"/>
</dbReference>
<comment type="caution">
    <text evidence="10">Lacks conserved residue(s) required for the propagation of feature annotation.</text>
</comment>
<dbReference type="PANTHER" id="PTHR24038">
    <property type="entry name" value="STABILIN"/>
    <property type="match status" value="1"/>
</dbReference>
<feature type="domain" description="EGF-like" evidence="14">
    <location>
        <begin position="230"/>
        <end position="269"/>
    </location>
</feature>
<keyword evidence="6 10" id="KW-1015">Disulfide bond</keyword>
<keyword evidence="5 12" id="KW-0472">Membrane</keyword>
<dbReference type="STRING" id="80972.ENSAOCP00000001511"/>
<feature type="domain" description="EGF-like" evidence="14">
    <location>
        <begin position="1462"/>
        <end position="1503"/>
    </location>
</feature>
<dbReference type="Pfam" id="PF24887">
    <property type="entry name" value="EGF_STAB1-2"/>
    <property type="match status" value="2"/>
</dbReference>
<feature type="domain" description="FAS1" evidence="15">
    <location>
        <begin position="988"/>
        <end position="1115"/>
    </location>
</feature>
<keyword evidence="18" id="KW-1185">Reference proteome</keyword>
<dbReference type="FunFam" id="2.30.180.10:FF:000018">
    <property type="entry name" value="Stabilin 2"/>
    <property type="match status" value="1"/>
</dbReference>
<dbReference type="GO" id="GO:0005540">
    <property type="term" value="F:hyaluronic acid binding"/>
    <property type="evidence" value="ECO:0007669"/>
    <property type="project" value="InterPro"/>
</dbReference>
<keyword evidence="4 12" id="KW-1133">Transmembrane helix</keyword>
<feature type="disulfide bond" evidence="10">
    <location>
        <begin position="198"/>
        <end position="215"/>
    </location>
</feature>
<dbReference type="SMART" id="SM00180">
    <property type="entry name" value="EGF_Lam"/>
    <property type="match status" value="4"/>
</dbReference>
<name>A0A3Q1AU34_AMPOC</name>
<accession>A0A3Q1AU34</accession>
<dbReference type="GO" id="GO:0090118">
    <property type="term" value="P:receptor-mediated endocytosis involved in cholesterol transport"/>
    <property type="evidence" value="ECO:0007669"/>
    <property type="project" value="Ensembl"/>
</dbReference>
<evidence type="ECO:0000256" key="8">
    <source>
        <dbReference type="ARBA" id="ARBA00023180"/>
    </source>
</evidence>
<feature type="disulfide bond" evidence="10">
    <location>
        <begin position="158"/>
        <end position="175"/>
    </location>
</feature>
<evidence type="ECO:0000313" key="17">
    <source>
        <dbReference type="Ensembl" id="ENSAOCP00000001511.2"/>
    </source>
</evidence>
<feature type="disulfide bond" evidence="10">
    <location>
        <begin position="2023"/>
        <end position="2032"/>
    </location>
</feature>
<feature type="domain" description="EGF-like" evidence="14">
    <location>
        <begin position="731"/>
        <end position="771"/>
    </location>
</feature>
<feature type="domain" description="EGF-like" evidence="14">
    <location>
        <begin position="150"/>
        <end position="187"/>
    </location>
</feature>
<feature type="domain" description="EGF-like" evidence="14">
    <location>
        <begin position="1949"/>
        <end position="1989"/>
    </location>
</feature>
<keyword evidence="9" id="KW-0424">Laminin EGF-like domain</keyword>
<dbReference type="Ensembl" id="ENSAOCT00000013091.2">
    <property type="protein sequence ID" value="ENSAOCP00000001511.2"/>
    <property type="gene ID" value="ENSAOCG00000004550.2"/>
</dbReference>
<feature type="domain" description="EGF-like" evidence="14">
    <location>
        <begin position="2072"/>
        <end position="2112"/>
    </location>
</feature>
<dbReference type="CDD" id="cd03515">
    <property type="entry name" value="Link_domain_TSG_6_like"/>
    <property type="match status" value="1"/>
</dbReference>
<feature type="domain" description="FAS1" evidence="15">
    <location>
        <begin position="507"/>
        <end position="641"/>
    </location>
</feature>
<dbReference type="SUPFAM" id="SSF57196">
    <property type="entry name" value="EGF/Laminin"/>
    <property type="match status" value="3"/>
</dbReference>
<evidence type="ECO:0000256" key="11">
    <source>
        <dbReference type="PROSITE-ProRule" id="PRU00323"/>
    </source>
</evidence>
<dbReference type="InterPro" id="IPR000742">
    <property type="entry name" value="EGF"/>
</dbReference>
<feature type="transmembrane region" description="Helical" evidence="12">
    <location>
        <begin position="2452"/>
        <end position="2476"/>
    </location>
</feature>
<feature type="domain" description="FAS1" evidence="15">
    <location>
        <begin position="1731"/>
        <end position="1872"/>
    </location>
</feature>
<evidence type="ECO:0000259" key="16">
    <source>
        <dbReference type="PROSITE" id="PS50963"/>
    </source>
</evidence>
<dbReference type="GeneID" id="111585200"/>
<dbReference type="FunFam" id="2.10.25.10:FF:000040">
    <property type="entry name" value="Stabilin 2"/>
    <property type="match status" value="7"/>
</dbReference>
<reference evidence="17 18" key="1">
    <citation type="submission" date="2022-01" db="EMBL/GenBank/DDBJ databases">
        <title>A chromosome-scale genome assembly of the false clownfish, Amphiprion ocellaris.</title>
        <authorList>
            <person name="Ryu T."/>
        </authorList>
    </citation>
    <scope>NUCLEOTIDE SEQUENCE [LARGE SCALE GENOMIC DNA]</scope>
</reference>
<evidence type="ECO:0000256" key="5">
    <source>
        <dbReference type="ARBA" id="ARBA00023136"/>
    </source>
</evidence>
<dbReference type="Pfam" id="PF12947">
    <property type="entry name" value="EGF_3"/>
    <property type="match status" value="10"/>
</dbReference>
<dbReference type="PROSITE" id="PS50026">
    <property type="entry name" value="EGF_3"/>
    <property type="match status" value="18"/>
</dbReference>
<dbReference type="PROSITE" id="PS00022">
    <property type="entry name" value="EGF_1"/>
    <property type="match status" value="7"/>
</dbReference>
<evidence type="ECO:0000256" key="12">
    <source>
        <dbReference type="SAM" id="Phobius"/>
    </source>
</evidence>
<feature type="disulfide bond" evidence="11">
    <location>
        <begin position="2234"/>
        <end position="2255"/>
    </location>
</feature>
<keyword evidence="13" id="KW-0732">Signal</keyword>
<feature type="domain" description="EGF-like" evidence="14">
    <location>
        <begin position="1996"/>
        <end position="2033"/>
    </location>
</feature>
<dbReference type="AlphaFoldDB" id="A0A3Q1AU34"/>
<protein>
    <recommendedName>
        <fullName evidence="19">Stabilin 2</fullName>
    </recommendedName>
</protein>
<dbReference type="GO" id="GO:1901492">
    <property type="term" value="P:positive regulation of lymphangiogenesis"/>
    <property type="evidence" value="ECO:0007669"/>
    <property type="project" value="Ensembl"/>
</dbReference>